<feature type="repeat" description="TPR" evidence="3">
    <location>
        <begin position="378"/>
        <end position="411"/>
    </location>
</feature>
<evidence type="ECO:0000313" key="5">
    <source>
        <dbReference type="Proteomes" id="UP000825483"/>
    </source>
</evidence>
<dbReference type="GO" id="GO:0009279">
    <property type="term" value="C:cell outer membrane"/>
    <property type="evidence" value="ECO:0007669"/>
    <property type="project" value="TreeGrafter"/>
</dbReference>
<dbReference type="PANTHER" id="PTHR44858">
    <property type="entry name" value="TETRATRICOPEPTIDE REPEAT PROTEIN 6"/>
    <property type="match status" value="1"/>
</dbReference>
<comment type="caution">
    <text evidence="4">The sequence shown here is derived from an EMBL/GenBank/DDBJ whole genome shotgun (WGS) entry which is preliminary data.</text>
</comment>
<dbReference type="InterPro" id="IPR019734">
    <property type="entry name" value="TPR_rpt"/>
</dbReference>
<dbReference type="NCBIfam" id="NF047558">
    <property type="entry name" value="TPR_END_plus"/>
    <property type="match status" value="1"/>
</dbReference>
<dbReference type="CDD" id="cd05483">
    <property type="entry name" value="retropepsin_like_bacteria"/>
    <property type="match status" value="1"/>
</dbReference>
<dbReference type="SMART" id="SM00028">
    <property type="entry name" value="TPR"/>
    <property type="match status" value="11"/>
</dbReference>
<organism evidence="4 5">
    <name type="scientific">Prevotella lacticifex</name>
    <dbReference type="NCBI Taxonomy" id="2854755"/>
    <lineage>
        <taxon>Bacteria</taxon>
        <taxon>Pseudomonadati</taxon>
        <taxon>Bacteroidota</taxon>
        <taxon>Bacteroidia</taxon>
        <taxon>Bacteroidales</taxon>
        <taxon>Prevotellaceae</taxon>
        <taxon>Prevotella</taxon>
    </lineage>
</organism>
<dbReference type="InterPro" id="IPR034122">
    <property type="entry name" value="Retropepsin-like_bacterial"/>
</dbReference>
<protein>
    <recommendedName>
        <fullName evidence="6">Tetratricopeptide repeat protein</fullName>
    </recommendedName>
</protein>
<gene>
    <name evidence="4" type="ORF">PRLR5076_07970</name>
</gene>
<feature type="repeat" description="TPR" evidence="3">
    <location>
        <begin position="276"/>
        <end position="309"/>
    </location>
</feature>
<dbReference type="InterPro" id="IPR011990">
    <property type="entry name" value="TPR-like_helical_dom_sf"/>
</dbReference>
<sequence>MQNSYNYKRGVELCSAESPDYSGAETSFLKEVQEHPKNGYAYYYLAVIYDKYDREGDALENINKAIGYLKKDKDWISYAYRLRANINLQLSHEDLALDDWKASLKENPNDWQTLSDRADYYYNKKQYDLSDADYDRMIKAYPGDGLGYKGKGRNANERKDYQKAIELFSYAITLDPKDDTGYSNRADSYLALGKYSEAVDDVIKALDYHNRYVYILLSKFKSQGKDVLLAKLRIQQAKDKNNNLWSYVQGNVYESNKDYNEAINAYTAAYQLGASDVIMDRMSACYAELGNYSKALDCIQRAVLIDSTETDYLLTEARYLYELGLTRDAITTVNKFIEKVPDDANGYYFKGGYEEAQGKDDEAITDYTTAIVLAPNFAQTYVLRGNLYKRQGKTDMALADYRKAVELDTVYTDDDCAKYAYYELGDKVKAVSIQDSTLARSEEDGDYYDAACLYARMGEYDKAIAYLRTALEKGYRDFVHLKDDHDLDSLKGREDFKSLVKKYKQKAQGETEEKFTAPVIHADDEVMPESSVRQGVDMKRGRRISEIPFMRTEGGLCKVKCNINGLPLNFWLDTGASDVSLSIVEATFMMKNGYLSKDDVVGNTYYLDANGNVSEGTKLILRKVTFGNDVLTNVQASVVRNQRAPLLLGQSVLARLGKVEIDNQKRVIRISR</sequence>
<dbReference type="Pfam" id="PF13181">
    <property type="entry name" value="TPR_8"/>
    <property type="match status" value="2"/>
</dbReference>
<dbReference type="Pfam" id="PF13975">
    <property type="entry name" value="gag-asp_proteas"/>
    <property type="match status" value="1"/>
</dbReference>
<dbReference type="Pfam" id="PF13432">
    <property type="entry name" value="TPR_16"/>
    <property type="match status" value="1"/>
</dbReference>
<name>A0A9R1C8G8_9BACT</name>
<evidence type="ECO:0000256" key="2">
    <source>
        <dbReference type="ARBA" id="ARBA00022803"/>
    </source>
</evidence>
<evidence type="ECO:0008006" key="6">
    <source>
        <dbReference type="Google" id="ProtNLM"/>
    </source>
</evidence>
<evidence type="ECO:0000256" key="1">
    <source>
        <dbReference type="ARBA" id="ARBA00022737"/>
    </source>
</evidence>
<reference evidence="4" key="1">
    <citation type="journal article" date="2022" name="Int. J. Syst. Evol. Microbiol.">
        <title>Prevotella lacticifex sp. nov., isolated from the rumen of cows.</title>
        <authorList>
            <person name="Shinkai T."/>
            <person name="Ikeyama N."/>
            <person name="Kumagai M."/>
            <person name="Ohmori H."/>
            <person name="Sakamoto M."/>
            <person name="Ohkuma M."/>
            <person name="Mitsumori M."/>
        </authorList>
    </citation>
    <scope>NUCLEOTIDE SEQUENCE</scope>
    <source>
        <strain evidence="4">R5076</strain>
    </source>
</reference>
<dbReference type="Proteomes" id="UP000825483">
    <property type="component" value="Unassembled WGS sequence"/>
</dbReference>
<dbReference type="Gene3D" id="2.40.70.10">
    <property type="entry name" value="Acid Proteases"/>
    <property type="match status" value="1"/>
</dbReference>
<dbReference type="GO" id="GO:0046813">
    <property type="term" value="P:receptor-mediated virion attachment to host cell"/>
    <property type="evidence" value="ECO:0007669"/>
    <property type="project" value="TreeGrafter"/>
</dbReference>
<dbReference type="PROSITE" id="PS50005">
    <property type="entry name" value="TPR"/>
    <property type="match status" value="3"/>
</dbReference>
<keyword evidence="1" id="KW-0677">Repeat</keyword>
<dbReference type="EMBL" id="BPUB01000001">
    <property type="protein sequence ID" value="GJG57946.1"/>
    <property type="molecule type" value="Genomic_DNA"/>
</dbReference>
<evidence type="ECO:0000256" key="3">
    <source>
        <dbReference type="PROSITE-ProRule" id="PRU00339"/>
    </source>
</evidence>
<accession>A0A9R1C8G8</accession>
<keyword evidence="2 3" id="KW-0802">TPR repeat</keyword>
<dbReference type="Pfam" id="PF13414">
    <property type="entry name" value="TPR_11"/>
    <property type="match status" value="1"/>
</dbReference>
<dbReference type="SUPFAM" id="SSF48452">
    <property type="entry name" value="TPR-like"/>
    <property type="match status" value="1"/>
</dbReference>
<dbReference type="SUPFAM" id="SSF50630">
    <property type="entry name" value="Acid proteases"/>
    <property type="match status" value="1"/>
</dbReference>
<dbReference type="PANTHER" id="PTHR44858:SF1">
    <property type="entry name" value="UDP-N-ACETYLGLUCOSAMINE--PEPTIDE N-ACETYLGLUCOSAMINYLTRANSFERASE SPINDLY-RELATED"/>
    <property type="match status" value="1"/>
</dbReference>
<dbReference type="AlphaFoldDB" id="A0A9R1C8G8"/>
<dbReference type="InterPro" id="IPR050498">
    <property type="entry name" value="Ycf3"/>
</dbReference>
<feature type="repeat" description="TPR" evidence="3">
    <location>
        <begin position="145"/>
        <end position="178"/>
    </location>
</feature>
<dbReference type="InterPro" id="IPR021109">
    <property type="entry name" value="Peptidase_aspartic_dom_sf"/>
</dbReference>
<proteinExistence type="predicted"/>
<keyword evidence="5" id="KW-1185">Reference proteome</keyword>
<dbReference type="Gene3D" id="1.25.40.10">
    <property type="entry name" value="Tetratricopeptide repeat domain"/>
    <property type="match status" value="5"/>
</dbReference>
<evidence type="ECO:0000313" key="4">
    <source>
        <dbReference type="EMBL" id="GJG57946.1"/>
    </source>
</evidence>